<reference evidence="2" key="1">
    <citation type="submission" date="2018-05" db="EMBL/GenBank/DDBJ databases">
        <title>Draft genome of Mucuna pruriens seed.</title>
        <authorList>
            <person name="Nnadi N.E."/>
            <person name="Vos R."/>
            <person name="Hasami M.H."/>
            <person name="Devisetty U.K."/>
            <person name="Aguiy J.C."/>
        </authorList>
    </citation>
    <scope>NUCLEOTIDE SEQUENCE [LARGE SCALE GENOMIC DNA]</scope>
    <source>
        <strain evidence="2">JCA_2017</strain>
    </source>
</reference>
<protein>
    <submittedName>
        <fullName evidence="2">Mitochondrial protein</fullName>
    </submittedName>
</protein>
<name>A0A371HTS2_MUCPR</name>
<dbReference type="AlphaFoldDB" id="A0A371HTS2"/>
<evidence type="ECO:0000259" key="1">
    <source>
        <dbReference type="Pfam" id="PF17921"/>
    </source>
</evidence>
<comment type="caution">
    <text evidence="2">The sequence shown here is derived from an EMBL/GenBank/DDBJ whole genome shotgun (WGS) entry which is preliminary data.</text>
</comment>
<dbReference type="OrthoDB" id="1739170at2759"/>
<keyword evidence="3" id="KW-1185">Reference proteome</keyword>
<dbReference type="Gene3D" id="1.10.340.70">
    <property type="match status" value="1"/>
</dbReference>
<dbReference type="Pfam" id="PF17921">
    <property type="entry name" value="Integrase_H2C2"/>
    <property type="match status" value="1"/>
</dbReference>
<dbReference type="InterPro" id="IPR041588">
    <property type="entry name" value="Integrase_H2C2"/>
</dbReference>
<gene>
    <name evidence="2" type="ORF">CR513_09857</name>
</gene>
<proteinExistence type="predicted"/>
<accession>A0A371HTS2</accession>
<feature type="non-terminal residue" evidence="2">
    <location>
        <position position="1"/>
    </location>
</feature>
<feature type="domain" description="Integrase zinc-binding" evidence="1">
    <location>
        <begin position="51"/>
        <end position="105"/>
    </location>
</feature>
<sequence length="128" mass="14708">MNKITPWSIDICNFIFASKFPLEASMLYKEKTESDAKYYIWDDLDSIVIKSFAGSILHFCHSSSGGGHYGSTQITREVLNCGFYWPTIFRDTHQFVFACKQCQRAGMAISRSHEMPQQPILFCEVFDV</sequence>
<dbReference type="PANTHER" id="PTHR47266">
    <property type="entry name" value="ENDONUCLEASE-RELATED"/>
    <property type="match status" value="1"/>
</dbReference>
<evidence type="ECO:0000313" key="3">
    <source>
        <dbReference type="Proteomes" id="UP000257109"/>
    </source>
</evidence>
<dbReference type="InterPro" id="IPR052160">
    <property type="entry name" value="Gypsy_RT_Integrase-like"/>
</dbReference>
<organism evidence="2 3">
    <name type="scientific">Mucuna pruriens</name>
    <name type="common">Velvet bean</name>
    <name type="synonym">Dolichos pruriens</name>
    <dbReference type="NCBI Taxonomy" id="157652"/>
    <lineage>
        <taxon>Eukaryota</taxon>
        <taxon>Viridiplantae</taxon>
        <taxon>Streptophyta</taxon>
        <taxon>Embryophyta</taxon>
        <taxon>Tracheophyta</taxon>
        <taxon>Spermatophyta</taxon>
        <taxon>Magnoliopsida</taxon>
        <taxon>eudicotyledons</taxon>
        <taxon>Gunneridae</taxon>
        <taxon>Pentapetalae</taxon>
        <taxon>rosids</taxon>
        <taxon>fabids</taxon>
        <taxon>Fabales</taxon>
        <taxon>Fabaceae</taxon>
        <taxon>Papilionoideae</taxon>
        <taxon>50 kb inversion clade</taxon>
        <taxon>NPAAA clade</taxon>
        <taxon>indigoferoid/millettioid clade</taxon>
        <taxon>Phaseoleae</taxon>
        <taxon>Mucuna</taxon>
    </lineage>
</organism>
<dbReference type="EMBL" id="QJKJ01001728">
    <property type="protein sequence ID" value="RDY06195.1"/>
    <property type="molecule type" value="Genomic_DNA"/>
</dbReference>
<evidence type="ECO:0000313" key="2">
    <source>
        <dbReference type="EMBL" id="RDY06195.1"/>
    </source>
</evidence>
<dbReference type="Proteomes" id="UP000257109">
    <property type="component" value="Unassembled WGS sequence"/>
</dbReference>